<keyword evidence="13" id="KW-1185">Reference proteome</keyword>
<feature type="site" description="Interaction with DNA" evidence="10">
    <location>
        <position position="452"/>
    </location>
</feature>
<comment type="catalytic activity">
    <reaction evidence="1 10">
        <text>ATP-dependent breakage, passage and rejoining of double-stranded DNA.</text>
        <dbReference type="EC" id="5.6.2.2"/>
    </reaction>
</comment>
<dbReference type="InterPro" id="IPR020568">
    <property type="entry name" value="Ribosomal_Su5_D2-typ_SF"/>
</dbReference>
<comment type="subcellular location">
    <subcellularLocation>
        <location evidence="10">Cytoplasm</location>
    </subcellularLocation>
</comment>
<feature type="binding site" evidence="10">
    <location>
        <position position="499"/>
    </location>
    <ligand>
        <name>Mg(2+)</name>
        <dbReference type="ChEBI" id="CHEBI:18420"/>
        <label>2</label>
    </ligand>
</feature>
<protein>
    <recommendedName>
        <fullName evidence="10">DNA gyrase subunit B</fullName>
        <ecNumber evidence="10">5.6.2.2</ecNumber>
    </recommendedName>
</protein>
<dbReference type="InterPro" id="IPR003594">
    <property type="entry name" value="HATPase_dom"/>
</dbReference>
<keyword evidence="3 10" id="KW-0479">Metal-binding</keyword>
<dbReference type="SUPFAM" id="SSF55874">
    <property type="entry name" value="ATPase domain of HSP90 chaperone/DNA topoisomerase II/histidine kinase"/>
    <property type="match status" value="1"/>
</dbReference>
<evidence type="ECO:0000256" key="5">
    <source>
        <dbReference type="ARBA" id="ARBA00022840"/>
    </source>
</evidence>
<dbReference type="Gene3D" id="3.30.565.10">
    <property type="entry name" value="Histidine kinase-like ATPase, C-terminal domain"/>
    <property type="match status" value="1"/>
</dbReference>
<dbReference type="InterPro" id="IPR014721">
    <property type="entry name" value="Ribsml_uS5_D2-typ_fold_subgr"/>
</dbReference>
<keyword evidence="8" id="KW-0238">DNA-binding</keyword>
<evidence type="ECO:0000313" key="13">
    <source>
        <dbReference type="Proteomes" id="UP001501047"/>
    </source>
</evidence>
<dbReference type="InterPro" id="IPR018522">
    <property type="entry name" value="TopoIIA_CS"/>
</dbReference>
<evidence type="ECO:0000256" key="7">
    <source>
        <dbReference type="ARBA" id="ARBA00023029"/>
    </source>
</evidence>
<dbReference type="InterPro" id="IPR013759">
    <property type="entry name" value="Topo_IIA_B_C"/>
</dbReference>
<keyword evidence="6 10" id="KW-0460">Magnesium</keyword>
<dbReference type="NCBIfam" id="NF011501">
    <property type="entry name" value="PRK14939.1"/>
    <property type="match status" value="1"/>
</dbReference>
<keyword evidence="9 10" id="KW-0413">Isomerase</keyword>
<evidence type="ECO:0000256" key="9">
    <source>
        <dbReference type="ARBA" id="ARBA00023235"/>
    </source>
</evidence>
<organism evidence="12 13">
    <name type="scientific">Clostridium subterminale</name>
    <dbReference type="NCBI Taxonomy" id="1550"/>
    <lineage>
        <taxon>Bacteria</taxon>
        <taxon>Bacillati</taxon>
        <taxon>Bacillota</taxon>
        <taxon>Clostridia</taxon>
        <taxon>Eubacteriales</taxon>
        <taxon>Clostridiaceae</taxon>
        <taxon>Clostridium</taxon>
    </lineage>
</organism>
<comment type="caution">
    <text evidence="12">The sequence shown here is derived from an EMBL/GenBank/DDBJ whole genome shotgun (WGS) entry which is preliminary data.</text>
</comment>
<reference evidence="13" key="1">
    <citation type="journal article" date="2019" name="Int. J. Syst. Evol. Microbiol.">
        <title>The Global Catalogue of Microorganisms (GCM) 10K type strain sequencing project: providing services to taxonomists for standard genome sequencing and annotation.</title>
        <authorList>
            <consortium name="The Broad Institute Genomics Platform"/>
            <consortium name="The Broad Institute Genome Sequencing Center for Infectious Disease"/>
            <person name="Wu L."/>
            <person name="Ma J."/>
        </authorList>
    </citation>
    <scope>NUCLEOTIDE SEQUENCE [LARGE SCALE GENOMIC DNA]</scope>
    <source>
        <strain evidence="13">JCM 1417</strain>
    </source>
</reference>
<feature type="binding site" evidence="10">
    <location>
        <position position="497"/>
    </location>
    <ligand>
        <name>Mg(2+)</name>
        <dbReference type="ChEBI" id="CHEBI:18420"/>
        <label>1</label>
        <note>catalytic</note>
    </ligand>
</feature>
<comment type="cofactor">
    <cofactor evidence="10">
        <name>Mg(2+)</name>
        <dbReference type="ChEBI" id="CHEBI:18420"/>
    </cofactor>
    <cofactor evidence="10">
        <name>Mn(2+)</name>
        <dbReference type="ChEBI" id="CHEBI:29035"/>
    </cofactor>
    <cofactor evidence="10">
        <name>Ca(2+)</name>
        <dbReference type="ChEBI" id="CHEBI:29108"/>
    </cofactor>
    <text evidence="10">Binds two Mg(2+) per subunit. The magnesium ions form salt bridges with both the protein and the DNA. Can also accept other divalent metal cations, such as Mn(2+) or Ca(2+).</text>
</comment>
<keyword evidence="7 10" id="KW-0799">Topoisomerase</keyword>
<dbReference type="PANTHER" id="PTHR45866">
    <property type="entry name" value="DNA GYRASE/TOPOISOMERASE SUBUNIT B"/>
    <property type="match status" value="1"/>
</dbReference>
<feature type="domain" description="Toprim" evidence="11">
    <location>
        <begin position="418"/>
        <end position="532"/>
    </location>
</feature>
<dbReference type="InterPro" id="IPR013760">
    <property type="entry name" value="Topo_IIA-like_dom_sf"/>
</dbReference>
<dbReference type="RefSeq" id="WP_343825166.1">
    <property type="nucleotide sequence ID" value="NZ_BAAACI010000005.1"/>
</dbReference>
<dbReference type="SUPFAM" id="SSF54211">
    <property type="entry name" value="Ribosomal protein S5 domain 2-like"/>
    <property type="match status" value="1"/>
</dbReference>
<dbReference type="Proteomes" id="UP001501047">
    <property type="component" value="Unassembled WGS sequence"/>
</dbReference>
<comment type="similarity">
    <text evidence="2 10">Belongs to the type II topoisomerase GyrB family.</text>
</comment>
<dbReference type="CDD" id="cd16928">
    <property type="entry name" value="HATPase_GyrB-like"/>
    <property type="match status" value="1"/>
</dbReference>
<evidence type="ECO:0000256" key="3">
    <source>
        <dbReference type="ARBA" id="ARBA00022723"/>
    </source>
</evidence>
<evidence type="ECO:0000313" key="12">
    <source>
        <dbReference type="EMBL" id="GAA0771217.1"/>
    </source>
</evidence>
<evidence type="ECO:0000256" key="10">
    <source>
        <dbReference type="HAMAP-Rule" id="MF_01898"/>
    </source>
</evidence>
<dbReference type="NCBIfam" id="NF004189">
    <property type="entry name" value="PRK05644.1"/>
    <property type="match status" value="1"/>
</dbReference>
<dbReference type="HAMAP" id="MF_01898">
    <property type="entry name" value="GyrB"/>
    <property type="match status" value="1"/>
</dbReference>
<dbReference type="InterPro" id="IPR013506">
    <property type="entry name" value="Topo_IIA_bsu_dom2"/>
</dbReference>
<gene>
    <name evidence="10 12" type="primary">gyrB</name>
    <name evidence="12" type="ORF">GCM10008908_14950</name>
</gene>
<dbReference type="InterPro" id="IPR036890">
    <property type="entry name" value="HATPase_C_sf"/>
</dbReference>
<sequence length="635" mass="71048">MVNNEKYDENQIQVLEGLEAVRKRPGMYIGSTSIRGLHHLVYEIVDNSIDEALAGFCESIQVIIHKDNSVTVIDDGRGMPVGIHPKMHIPTIEVIMTVLHAGGKFGGGGYKVSGGLHGVGASVVNALSELCEVTVKREGHIWYQSFSRGKTVTSFDKIGNTDEHGTIIHFMPDEEIFETIEFEYDTLSQRLRELAFLNKGINIKITDERYEKVNQFHYEGGIKSFVEYLNRNKGKIHNEPVYIEGIKNTTSVELAFQYNDTYNENLFSFANNIDTVEGGTHLVGFKTALTRVLNDYAKKFGFLKENDKNLSGEDVREGLTAVISVKLTDPQFEGQTKTKLGNSEVRGIVESIVGEVVGSFLEENPAVGKSIIEKGLNAARAREAAKKARELTRRKSVLESTSLPGKLADCSSKDPSECEIYIVEGDSAGGSAKQGRDRRFQAILPLRGKIMNIEKQRLDKILASDSIRSMITAFGAGVGKDFDVSKIRYNKIIIMTDADVDGAHIRTLLLTFFYRYMRELIDNGHVFIAQPPLYKIKKGKFEKYTYSDYELDIVIEELGGKDNSTDIQRYKGLGEMNPDQLWSTTMDPSTRTLLQVNVEDAMAADEIFTILMGDKVEPRREFIQENAKKVSNLDI</sequence>
<accession>A0ABP3W0V6</accession>
<dbReference type="EC" id="5.6.2.2" evidence="10"/>
<dbReference type="InterPro" id="IPR002288">
    <property type="entry name" value="DNA_gyrase_B_C"/>
</dbReference>
<comment type="function">
    <text evidence="10">A type II topoisomerase that negatively supercoils closed circular double-stranded (ds) DNA in an ATP-dependent manner to modulate DNA topology and maintain chromosomes in an underwound state. Negative supercoiling favors strand separation, and DNA replication, transcription, recombination and repair, all of which involve strand separation. Also able to catalyze the interconversion of other topological isomers of dsDNA rings, including catenanes and knotted rings. Type II topoisomerases break and join 2 DNA strands simultaneously in an ATP-dependent manner.</text>
</comment>
<dbReference type="CDD" id="cd00822">
    <property type="entry name" value="TopoII_Trans_DNA_gyrase"/>
    <property type="match status" value="1"/>
</dbReference>
<evidence type="ECO:0000256" key="6">
    <source>
        <dbReference type="ARBA" id="ARBA00022842"/>
    </source>
</evidence>
<feature type="site" description="Interaction with DNA" evidence="10">
    <location>
        <position position="449"/>
    </location>
</feature>
<evidence type="ECO:0000259" key="11">
    <source>
        <dbReference type="PROSITE" id="PS50880"/>
    </source>
</evidence>
<dbReference type="SMART" id="SM00433">
    <property type="entry name" value="TOP2c"/>
    <property type="match status" value="1"/>
</dbReference>
<dbReference type="PROSITE" id="PS00177">
    <property type="entry name" value="TOPOISOMERASE_II"/>
    <property type="match status" value="1"/>
</dbReference>
<dbReference type="Gene3D" id="3.40.50.670">
    <property type="match status" value="1"/>
</dbReference>
<dbReference type="InterPro" id="IPR006171">
    <property type="entry name" value="TOPRIM_dom"/>
</dbReference>
<dbReference type="CDD" id="cd03366">
    <property type="entry name" value="TOPRIM_TopoIIA_GyrB"/>
    <property type="match status" value="1"/>
</dbReference>
<evidence type="ECO:0000256" key="2">
    <source>
        <dbReference type="ARBA" id="ARBA00010708"/>
    </source>
</evidence>
<dbReference type="EMBL" id="BAAACI010000005">
    <property type="protein sequence ID" value="GAA0771217.1"/>
    <property type="molecule type" value="Genomic_DNA"/>
</dbReference>
<feature type="binding site" evidence="10">
    <location>
        <position position="424"/>
    </location>
    <ligand>
        <name>Mg(2+)</name>
        <dbReference type="ChEBI" id="CHEBI:18420"/>
        <label>1</label>
        <note>catalytic</note>
    </ligand>
</feature>
<dbReference type="Pfam" id="PF01751">
    <property type="entry name" value="Toprim"/>
    <property type="match status" value="1"/>
</dbReference>
<proteinExistence type="inferred from homology"/>
<dbReference type="InterPro" id="IPR034160">
    <property type="entry name" value="TOPRIM_GyrB"/>
</dbReference>
<evidence type="ECO:0000256" key="1">
    <source>
        <dbReference type="ARBA" id="ARBA00000185"/>
    </source>
</evidence>
<evidence type="ECO:0000256" key="8">
    <source>
        <dbReference type="ARBA" id="ARBA00023125"/>
    </source>
</evidence>
<dbReference type="PRINTS" id="PR01159">
    <property type="entry name" value="DNAGYRASEB"/>
</dbReference>
<comment type="subunit">
    <text evidence="10">Heterotetramer, composed of two GyrA and two GyrB chains. In the heterotetramer, GyrA contains the active site tyrosine that forms a transient covalent intermediate with DNA, while GyrB binds cofactors and catalyzes ATP hydrolysis.</text>
</comment>
<dbReference type="PANTHER" id="PTHR45866:SF1">
    <property type="entry name" value="DNA GYRASE SUBUNIT B, MITOCHONDRIAL"/>
    <property type="match status" value="1"/>
</dbReference>
<dbReference type="Pfam" id="PF02518">
    <property type="entry name" value="HATPase_c"/>
    <property type="match status" value="1"/>
</dbReference>
<keyword evidence="4 10" id="KW-0547">Nucleotide-binding</keyword>
<dbReference type="InterPro" id="IPR011557">
    <property type="entry name" value="GyrB"/>
</dbReference>
<dbReference type="SUPFAM" id="SSF56719">
    <property type="entry name" value="Type II DNA topoisomerase"/>
    <property type="match status" value="1"/>
</dbReference>
<dbReference type="PROSITE" id="PS50880">
    <property type="entry name" value="TOPRIM"/>
    <property type="match status" value="1"/>
</dbReference>
<dbReference type="Gene3D" id="3.30.230.10">
    <property type="match status" value="1"/>
</dbReference>
<dbReference type="Pfam" id="PF00986">
    <property type="entry name" value="DNA_gyraseB_C"/>
    <property type="match status" value="1"/>
</dbReference>
<keyword evidence="10" id="KW-0963">Cytoplasm</keyword>
<feature type="binding site" evidence="10">
    <location>
        <position position="497"/>
    </location>
    <ligand>
        <name>Mg(2+)</name>
        <dbReference type="ChEBI" id="CHEBI:18420"/>
        <label>2</label>
    </ligand>
</feature>
<evidence type="ECO:0000256" key="4">
    <source>
        <dbReference type="ARBA" id="ARBA00022741"/>
    </source>
</evidence>
<dbReference type="PRINTS" id="PR00418">
    <property type="entry name" value="TPI2FAMILY"/>
</dbReference>
<name>A0ABP3W0V6_CLOSU</name>
<dbReference type="NCBIfam" id="TIGR01059">
    <property type="entry name" value="gyrB"/>
    <property type="match status" value="1"/>
</dbReference>
<keyword evidence="5 10" id="KW-0067">ATP-binding</keyword>
<dbReference type="Pfam" id="PF00204">
    <property type="entry name" value="DNA_gyraseB"/>
    <property type="match status" value="1"/>
</dbReference>
<comment type="miscellaneous">
    <text evidence="10">Few gyrases are as efficient as E.coli at forming negative supercoils. Not all organisms have 2 type II topoisomerases; in organisms with a single type II topoisomerase this enzyme also has to decatenate newly replicated chromosomes.</text>
</comment>
<dbReference type="SMART" id="SM00387">
    <property type="entry name" value="HATPase_c"/>
    <property type="match status" value="1"/>
</dbReference>
<dbReference type="InterPro" id="IPR001241">
    <property type="entry name" value="Topo_IIA"/>
</dbReference>
<dbReference type="InterPro" id="IPR000565">
    <property type="entry name" value="Topo_IIA_B"/>
</dbReference>